<evidence type="ECO:0000256" key="1">
    <source>
        <dbReference type="SAM" id="MobiDB-lite"/>
    </source>
</evidence>
<dbReference type="PROSITE" id="PS50113">
    <property type="entry name" value="PAC"/>
    <property type="match status" value="1"/>
</dbReference>
<comment type="caution">
    <text evidence="4">The sequence shown here is derived from an EMBL/GenBank/DDBJ whole genome shotgun (WGS) entry which is preliminary data.</text>
</comment>
<organism evidence="4 5">
    <name type="scientific">Azospirillum isscasi</name>
    <dbReference type="NCBI Taxonomy" id="3053926"/>
    <lineage>
        <taxon>Bacteria</taxon>
        <taxon>Pseudomonadati</taxon>
        <taxon>Pseudomonadota</taxon>
        <taxon>Alphaproteobacteria</taxon>
        <taxon>Rhodospirillales</taxon>
        <taxon>Azospirillaceae</taxon>
        <taxon>Azospirillum</taxon>
    </lineage>
</organism>
<evidence type="ECO:0000259" key="3">
    <source>
        <dbReference type="PROSITE" id="PS50113"/>
    </source>
</evidence>
<dbReference type="InterPro" id="IPR013656">
    <property type="entry name" value="PAS_4"/>
</dbReference>
<evidence type="ECO:0000313" key="5">
    <source>
        <dbReference type="Proteomes" id="UP001227317"/>
    </source>
</evidence>
<protein>
    <submittedName>
        <fullName evidence="4">PAS domain S-box protein</fullName>
    </submittedName>
</protein>
<feature type="domain" description="PAC" evidence="3">
    <location>
        <begin position="269"/>
        <end position="320"/>
    </location>
</feature>
<dbReference type="InterPro" id="IPR000700">
    <property type="entry name" value="PAS-assoc_C"/>
</dbReference>
<dbReference type="NCBIfam" id="TIGR00229">
    <property type="entry name" value="sensory_box"/>
    <property type="match status" value="2"/>
</dbReference>
<name>A0ABU0WGA5_9PROT</name>
<feature type="non-terminal residue" evidence="4">
    <location>
        <position position="383"/>
    </location>
</feature>
<dbReference type="Gene3D" id="3.30.450.20">
    <property type="entry name" value="PAS domain"/>
    <property type="match status" value="3"/>
</dbReference>
<dbReference type="Pfam" id="PF00989">
    <property type="entry name" value="PAS"/>
    <property type="match status" value="1"/>
</dbReference>
<proteinExistence type="predicted"/>
<dbReference type="InterPro" id="IPR052155">
    <property type="entry name" value="Biofilm_reg_signaling"/>
</dbReference>
<reference evidence="4 5" key="1">
    <citation type="submission" date="2023-06" db="EMBL/GenBank/DDBJ databases">
        <title>Azospirillum isscasensis sp.nov, a bacterium isolated from rhizosphere soil of rice.</title>
        <authorList>
            <person name="Wang H."/>
        </authorList>
    </citation>
    <scope>NUCLEOTIDE SEQUENCE [LARGE SCALE GENOMIC DNA]</scope>
    <source>
        <strain evidence="4 5">C340-1</strain>
    </source>
</reference>
<dbReference type="CDD" id="cd00130">
    <property type="entry name" value="PAS"/>
    <property type="match status" value="2"/>
</dbReference>
<dbReference type="Pfam" id="PF08448">
    <property type="entry name" value="PAS_4"/>
    <property type="match status" value="1"/>
</dbReference>
<dbReference type="SMART" id="SM00091">
    <property type="entry name" value="PAS"/>
    <property type="match status" value="3"/>
</dbReference>
<dbReference type="SUPFAM" id="SSF55785">
    <property type="entry name" value="PYP-like sensor domain (PAS domain)"/>
    <property type="match status" value="3"/>
</dbReference>
<keyword evidence="5" id="KW-1185">Reference proteome</keyword>
<accession>A0ABU0WGA5</accession>
<dbReference type="PANTHER" id="PTHR44757">
    <property type="entry name" value="DIGUANYLATE CYCLASE DGCP"/>
    <property type="match status" value="1"/>
</dbReference>
<evidence type="ECO:0000313" key="4">
    <source>
        <dbReference type="EMBL" id="MDQ2103236.1"/>
    </source>
</evidence>
<dbReference type="EMBL" id="JAUJFI010000042">
    <property type="protein sequence ID" value="MDQ2103236.1"/>
    <property type="molecule type" value="Genomic_DNA"/>
</dbReference>
<feature type="region of interest" description="Disordered" evidence="1">
    <location>
        <begin position="363"/>
        <end position="383"/>
    </location>
</feature>
<gene>
    <name evidence="4" type="ORF">QSG27_11090</name>
</gene>
<dbReference type="InterPro" id="IPR035965">
    <property type="entry name" value="PAS-like_dom_sf"/>
</dbReference>
<dbReference type="Proteomes" id="UP001227317">
    <property type="component" value="Unassembled WGS sequence"/>
</dbReference>
<dbReference type="InterPro" id="IPR000014">
    <property type="entry name" value="PAS"/>
</dbReference>
<evidence type="ECO:0000259" key="2">
    <source>
        <dbReference type="PROSITE" id="PS50112"/>
    </source>
</evidence>
<feature type="domain" description="PAS" evidence="2">
    <location>
        <begin position="195"/>
        <end position="240"/>
    </location>
</feature>
<feature type="compositionally biased region" description="Basic and acidic residues" evidence="1">
    <location>
        <begin position="366"/>
        <end position="383"/>
    </location>
</feature>
<dbReference type="RefSeq" id="WP_306706024.1">
    <property type="nucleotide sequence ID" value="NZ_JAUJFI010000042.1"/>
</dbReference>
<dbReference type="PROSITE" id="PS50112">
    <property type="entry name" value="PAS"/>
    <property type="match status" value="1"/>
</dbReference>
<dbReference type="InterPro" id="IPR013767">
    <property type="entry name" value="PAS_fold"/>
</dbReference>
<sequence>MNGFRNERLRKRAEQALNSGGFEGAEVSATTLKEVLHELYVHQAELEIQNEELRTAQQALEASRIQYLQLFQSVPLACFTVNAAGIVCEANAAAERQFGLPLRRLKGRPLTLMVESLDHGRLFTALARLRDSGQWTRQEYAFVGTHSAIDGLADARMVELDDADKGDILLTITDVTERNAWVGELQNARDEAERSRAAYHHILQAVADGICGLDADGAITFVNAAAQSMTGFGASDLVGRGFDRLAGGEAADGGRRAVTLSLADGLVRQVADGRLHRKSGGDFVAELTVSPILQQGAITGAVVAFRDVTARRTAERALAESERRHRTLVQSLSEGLAMRSADGTVLVANAMAERLMAGPAGVLLDPRSHPFESRRPGDRTGRA</sequence>
<dbReference type="PANTHER" id="PTHR44757:SF2">
    <property type="entry name" value="BIOFILM ARCHITECTURE MAINTENANCE PROTEIN MBAA"/>
    <property type="match status" value="1"/>
</dbReference>